<evidence type="ECO:0000256" key="5">
    <source>
        <dbReference type="PROSITE-ProRule" id="PRU00339"/>
    </source>
</evidence>
<dbReference type="SUPFAM" id="SSF48452">
    <property type="entry name" value="TPR-like"/>
    <property type="match status" value="1"/>
</dbReference>
<keyword evidence="6" id="KW-0812">Transmembrane</keyword>
<dbReference type="NCBIfam" id="TIGR03142">
    <property type="entry name" value="cytochro_ccmI"/>
    <property type="match status" value="1"/>
</dbReference>
<keyword evidence="6" id="KW-0472">Membrane</keyword>
<evidence type="ECO:0000313" key="8">
    <source>
        <dbReference type="EMBL" id="UYQ71320.1"/>
    </source>
</evidence>
<feature type="domain" description="Cytochrome c-type biogenesis protein H TPR" evidence="7">
    <location>
        <begin position="128"/>
        <end position="253"/>
    </location>
</feature>
<keyword evidence="3" id="KW-0201">Cytochrome c-type biogenesis</keyword>
<feature type="transmembrane region" description="Helical" evidence="6">
    <location>
        <begin position="91"/>
        <end position="111"/>
    </location>
</feature>
<evidence type="ECO:0000256" key="6">
    <source>
        <dbReference type="SAM" id="Phobius"/>
    </source>
</evidence>
<feature type="repeat" description="TPR" evidence="5">
    <location>
        <begin position="153"/>
        <end position="186"/>
    </location>
</feature>
<dbReference type="PANTHER" id="PTHR47870">
    <property type="entry name" value="CYTOCHROME C-TYPE BIOGENESIS PROTEIN CCMH"/>
    <property type="match status" value="1"/>
</dbReference>
<evidence type="ECO:0000256" key="4">
    <source>
        <dbReference type="ARBA" id="ARBA00022803"/>
    </source>
</evidence>
<evidence type="ECO:0000313" key="9">
    <source>
        <dbReference type="Proteomes" id="UP001163882"/>
    </source>
</evidence>
<protein>
    <submittedName>
        <fullName evidence="8">C-type cytochrome biogenesis protein CcmI</fullName>
    </submittedName>
</protein>
<keyword evidence="4 5" id="KW-0802">TPR repeat</keyword>
<dbReference type="InterPro" id="IPR056413">
    <property type="entry name" value="TPR_CcmH_CycH"/>
</dbReference>
<organism evidence="8 9">
    <name type="scientific">Pelagibacterium flavum</name>
    <dbReference type="NCBI Taxonomy" id="2984530"/>
    <lineage>
        <taxon>Bacteria</taxon>
        <taxon>Pseudomonadati</taxon>
        <taxon>Pseudomonadota</taxon>
        <taxon>Alphaproteobacteria</taxon>
        <taxon>Hyphomicrobiales</taxon>
        <taxon>Devosiaceae</taxon>
        <taxon>Pelagibacterium</taxon>
    </lineage>
</organism>
<keyword evidence="9" id="KW-1185">Reference proteome</keyword>
<dbReference type="InterPro" id="IPR017560">
    <property type="entry name" value="Cyt_c_biogenesis_CcmI"/>
</dbReference>
<evidence type="ECO:0000259" key="7">
    <source>
        <dbReference type="Pfam" id="PF23914"/>
    </source>
</evidence>
<gene>
    <name evidence="8" type="primary">ccmI</name>
    <name evidence="8" type="ORF">OF122_14880</name>
</gene>
<dbReference type="RefSeq" id="WP_264224974.1">
    <property type="nucleotide sequence ID" value="NZ_CP107716.1"/>
</dbReference>
<dbReference type="InterPro" id="IPR051263">
    <property type="entry name" value="C-type_cytochrome_biogenesis"/>
</dbReference>
<dbReference type="PROSITE" id="PS50005">
    <property type="entry name" value="TPR"/>
    <property type="match status" value="1"/>
</dbReference>
<comment type="subcellular location">
    <subcellularLocation>
        <location evidence="1">Cell envelope</location>
    </subcellularLocation>
</comment>
<accession>A0ABY6IL46</accession>
<dbReference type="Pfam" id="PF23914">
    <property type="entry name" value="TPR_CcmH_CycH"/>
    <property type="match status" value="1"/>
</dbReference>
<dbReference type="PANTHER" id="PTHR47870:SF1">
    <property type="entry name" value="CYTOCHROME C-TYPE BIOGENESIS PROTEIN CCMH"/>
    <property type="match status" value="1"/>
</dbReference>
<dbReference type="Gene3D" id="1.25.40.10">
    <property type="entry name" value="Tetratricopeptide repeat domain"/>
    <property type="match status" value="1"/>
</dbReference>
<name>A0ABY6IL46_9HYPH</name>
<sequence>MFWIFAILLVVASLGALAWGLRTPPHATGTGESPDAARAFFRHQLEGIDRDLEAGRLSADEATAARAELAREVMLHEKEGGAQKSGRGGRIIMLASLPVVAAASLGLYAWIGRADLPALPLAEREPPTQISASDIEAAVATVEAQMEQTPDDVRGWLVLAPIYMEQGRFAEAANAWRRIMALEPPTADRETNLAEALILGNDGVASEEAMTLLRSAVEADPIHVRSRFYLAGQLTQSGQYEEAVALWEELLGLATGEEAWVDTARSGLVAAQAGLESGTLGQSEPDATMDVMIRGMVDGLAARLYDEGGSPGEWIQLVRSRIELDGEDAALADLERGLAALSGQDRLALEDFGREAGLME</sequence>
<evidence type="ECO:0000256" key="2">
    <source>
        <dbReference type="ARBA" id="ARBA00022737"/>
    </source>
</evidence>
<keyword evidence="2" id="KW-0677">Repeat</keyword>
<evidence type="ECO:0000256" key="3">
    <source>
        <dbReference type="ARBA" id="ARBA00022748"/>
    </source>
</evidence>
<dbReference type="InterPro" id="IPR019734">
    <property type="entry name" value="TPR_rpt"/>
</dbReference>
<dbReference type="Proteomes" id="UP001163882">
    <property type="component" value="Chromosome"/>
</dbReference>
<dbReference type="EMBL" id="CP107716">
    <property type="protein sequence ID" value="UYQ71320.1"/>
    <property type="molecule type" value="Genomic_DNA"/>
</dbReference>
<keyword evidence="6" id="KW-1133">Transmembrane helix</keyword>
<proteinExistence type="predicted"/>
<dbReference type="InterPro" id="IPR011990">
    <property type="entry name" value="TPR-like_helical_dom_sf"/>
</dbReference>
<evidence type="ECO:0000256" key="1">
    <source>
        <dbReference type="ARBA" id="ARBA00004196"/>
    </source>
</evidence>
<reference evidence="8" key="1">
    <citation type="submission" date="2022-10" db="EMBL/GenBank/DDBJ databases">
        <title>YIM 151497 complete genome.</title>
        <authorList>
            <person name="Chen X."/>
        </authorList>
    </citation>
    <scope>NUCLEOTIDE SEQUENCE</scope>
    <source>
        <strain evidence="8">YIM 151497</strain>
    </source>
</reference>